<dbReference type="RefSeq" id="WP_133532315.1">
    <property type="nucleotide sequence ID" value="NZ_SNXR01000012.1"/>
</dbReference>
<sequence length="309" mass="35875">MITSIFKKSTFLNYTLVVLLLLFFFSFAQINQINTSKEVSSIVEKSIILVLLLASFFVVNFIVKKNGLTKNSSYAILFFLLFLVLFPSILNNLKLILANFFILLATRRIISLQTLKAPKEKIFDASLWIFFACLFHFWCILFLFIVYVSIVFHVSRDYRNWLVPFIAFGASAVIFILFSLLFDVTWISQIISQTQMNFQWDYFVNNYKKVALTIFALTSIYFVFSMIFTLGNKPLVLQASYKKMIFSFFVGIVIFLFSPEKSNAILVFTFLPLSVLCTNNIEYSHNKTYQEIVLFTVAIATITCFFFQL</sequence>
<dbReference type="OrthoDB" id="1439867at2"/>
<keyword evidence="1" id="KW-0812">Transmembrane</keyword>
<gene>
    <name evidence="2" type="ORF">BC748_0985</name>
</gene>
<feature type="transmembrane region" description="Helical" evidence="1">
    <location>
        <begin position="162"/>
        <end position="188"/>
    </location>
</feature>
<feature type="transmembrane region" description="Helical" evidence="1">
    <location>
        <begin position="42"/>
        <end position="62"/>
    </location>
</feature>
<feature type="transmembrane region" description="Helical" evidence="1">
    <location>
        <begin position="289"/>
        <end position="307"/>
    </location>
</feature>
<dbReference type="AlphaFoldDB" id="A0A4R6QBE1"/>
<proteinExistence type="predicted"/>
<feature type="transmembrane region" description="Helical" evidence="1">
    <location>
        <begin position="240"/>
        <end position="257"/>
    </location>
</feature>
<feature type="transmembrane region" description="Helical" evidence="1">
    <location>
        <begin position="127"/>
        <end position="150"/>
    </location>
</feature>
<feature type="transmembrane region" description="Helical" evidence="1">
    <location>
        <begin position="12"/>
        <end position="30"/>
    </location>
</feature>
<comment type="caution">
    <text evidence="2">The sequence shown here is derived from an EMBL/GenBank/DDBJ whole genome shotgun (WGS) entry which is preliminary data.</text>
</comment>
<evidence type="ECO:0000313" key="2">
    <source>
        <dbReference type="EMBL" id="TDP60014.1"/>
    </source>
</evidence>
<feature type="transmembrane region" description="Helical" evidence="1">
    <location>
        <begin position="209"/>
        <end position="228"/>
    </location>
</feature>
<evidence type="ECO:0000313" key="3">
    <source>
        <dbReference type="Proteomes" id="UP000295260"/>
    </source>
</evidence>
<dbReference type="EMBL" id="SNXR01000012">
    <property type="protein sequence ID" value="TDP60014.1"/>
    <property type="molecule type" value="Genomic_DNA"/>
</dbReference>
<keyword evidence="1" id="KW-0472">Membrane</keyword>
<dbReference type="Proteomes" id="UP000295260">
    <property type="component" value="Unassembled WGS sequence"/>
</dbReference>
<keyword evidence="3" id="KW-1185">Reference proteome</keyword>
<feature type="transmembrane region" description="Helical" evidence="1">
    <location>
        <begin position="74"/>
        <end position="90"/>
    </location>
</feature>
<dbReference type="Pfam" id="PF19992">
    <property type="entry name" value="DUF6427"/>
    <property type="match status" value="1"/>
</dbReference>
<accession>A0A4R6QBE1</accession>
<protein>
    <submittedName>
        <fullName evidence="2">Uncharacterized protein</fullName>
    </submittedName>
</protein>
<keyword evidence="1" id="KW-1133">Transmembrane helix</keyword>
<organism evidence="2 3">
    <name type="scientific">Flavobacterium dankookense</name>
    <dbReference type="NCBI Taxonomy" id="706186"/>
    <lineage>
        <taxon>Bacteria</taxon>
        <taxon>Pseudomonadati</taxon>
        <taxon>Bacteroidota</taxon>
        <taxon>Flavobacteriia</taxon>
        <taxon>Flavobacteriales</taxon>
        <taxon>Flavobacteriaceae</taxon>
        <taxon>Flavobacterium</taxon>
    </lineage>
</organism>
<name>A0A4R6QBE1_9FLAO</name>
<reference evidence="2 3" key="1">
    <citation type="submission" date="2019-03" db="EMBL/GenBank/DDBJ databases">
        <title>Genomic Encyclopedia of Archaeal and Bacterial Type Strains, Phase II (KMG-II): from individual species to whole genera.</title>
        <authorList>
            <person name="Goeker M."/>
        </authorList>
    </citation>
    <scope>NUCLEOTIDE SEQUENCE [LARGE SCALE GENOMIC DNA]</scope>
    <source>
        <strain evidence="2 3">DSM 25687</strain>
    </source>
</reference>
<dbReference type="InterPro" id="IPR045625">
    <property type="entry name" value="DUF6427"/>
</dbReference>
<evidence type="ECO:0000256" key="1">
    <source>
        <dbReference type="SAM" id="Phobius"/>
    </source>
</evidence>